<accession>A0A6P8BLU6</accession>
<dbReference type="GeneID" id="41955664"/>
<evidence type="ECO:0000256" key="9">
    <source>
        <dbReference type="SAM" id="SignalP"/>
    </source>
</evidence>
<dbReference type="CDD" id="cd21176">
    <property type="entry name" value="LPMO_auxiliary-like"/>
    <property type="match status" value="1"/>
</dbReference>
<feature type="transmembrane region" description="Helical" evidence="8">
    <location>
        <begin position="215"/>
        <end position="239"/>
    </location>
</feature>
<dbReference type="PANTHER" id="PTHR34992">
    <property type="entry name" value="HYPHAL ANASTAMOSIS-7 PROTEIN"/>
    <property type="match status" value="1"/>
</dbReference>
<gene>
    <name evidence="12" type="ORF">PgNI_00672</name>
</gene>
<keyword evidence="7" id="KW-0449">Lipoprotein</keyword>
<evidence type="ECO:0000256" key="5">
    <source>
        <dbReference type="ARBA" id="ARBA00023136"/>
    </source>
</evidence>
<feature type="chain" id="PRO_5028431554" description="Copper acquisition factor BIM1-like domain-containing protein" evidence="9">
    <location>
        <begin position="18"/>
        <end position="272"/>
    </location>
</feature>
<dbReference type="AlphaFoldDB" id="A0A6P8BLU6"/>
<evidence type="ECO:0000256" key="2">
    <source>
        <dbReference type="ARBA" id="ARBA00022475"/>
    </source>
</evidence>
<keyword evidence="8" id="KW-0812">Transmembrane</keyword>
<dbReference type="Proteomes" id="UP000515153">
    <property type="component" value="Unplaced"/>
</dbReference>
<comment type="subcellular location">
    <subcellularLocation>
        <location evidence="1">Cell membrane</location>
        <topology evidence="1">Lipid-anchor</topology>
        <topology evidence="1">GPI-anchor</topology>
    </subcellularLocation>
</comment>
<evidence type="ECO:0000256" key="8">
    <source>
        <dbReference type="SAM" id="Phobius"/>
    </source>
</evidence>
<keyword evidence="2" id="KW-1003">Cell membrane</keyword>
<dbReference type="Pfam" id="PF20238">
    <property type="entry name" value="BIM1-like_dom"/>
    <property type="match status" value="1"/>
</dbReference>
<keyword evidence="11" id="KW-1185">Reference proteome</keyword>
<evidence type="ECO:0000256" key="4">
    <source>
        <dbReference type="ARBA" id="ARBA00022729"/>
    </source>
</evidence>
<keyword evidence="5 8" id="KW-0472">Membrane</keyword>
<keyword evidence="6" id="KW-0325">Glycoprotein</keyword>
<evidence type="ECO:0000256" key="6">
    <source>
        <dbReference type="ARBA" id="ARBA00023180"/>
    </source>
</evidence>
<dbReference type="InterPro" id="IPR046936">
    <property type="entry name" value="BIM1-like"/>
</dbReference>
<reference evidence="12" key="1">
    <citation type="journal article" date="2019" name="Mol. Biol. Evol.">
        <title>Blast fungal genomes show frequent chromosomal changes, gene gains and losses, and effector gene turnover.</title>
        <authorList>
            <person name="Gomez Luciano L.B."/>
            <person name="Jason Tsai I."/>
            <person name="Chuma I."/>
            <person name="Tosa Y."/>
            <person name="Chen Y.H."/>
            <person name="Li J.Y."/>
            <person name="Li M.Y."/>
            <person name="Jade Lu M.Y."/>
            <person name="Nakayashiki H."/>
            <person name="Li W.H."/>
        </authorList>
    </citation>
    <scope>NUCLEOTIDE SEQUENCE</scope>
    <source>
        <strain evidence="12">NI907</strain>
    </source>
</reference>
<dbReference type="RefSeq" id="XP_030988273.1">
    <property type="nucleotide sequence ID" value="XM_031120750.1"/>
</dbReference>
<keyword evidence="8" id="KW-1133">Transmembrane helix</keyword>
<reference evidence="12" key="3">
    <citation type="submission" date="2025-08" db="UniProtKB">
        <authorList>
            <consortium name="RefSeq"/>
        </authorList>
    </citation>
    <scope>IDENTIFICATION</scope>
    <source>
        <strain evidence="12">NI907</strain>
    </source>
</reference>
<keyword evidence="3" id="KW-0336">GPI-anchor</keyword>
<keyword evidence="4 9" id="KW-0732">Signal</keyword>
<sequence length="272" mass="28422">MQSKVATILLAAGTVAALGIRNDPTAHGVGAMGTEMGPVAFLWPADRPWSAEADNTEPCGSTQGVGNRTPFPLSAGAISLSIAADAYDVEFTMSYAKDPKSNSDFTQQAIPSSIDKIVSGHQCYKLNAPPSTVKAGDDATIQLKYRSKFSGENNGDDQTFYACADIQYVETSLFKTAIPCFNVTSDEFAAPETTTTPVSPETNNSQSPAGLTTGAIAGITVGTIVGSLAVVGLVAFLVFRKRRAGAARNTESVLPVSKDNVETASVSSTLRR</sequence>
<dbReference type="GO" id="GO:0005886">
    <property type="term" value="C:plasma membrane"/>
    <property type="evidence" value="ECO:0007669"/>
    <property type="project" value="UniProtKB-SubCell"/>
</dbReference>
<evidence type="ECO:0000313" key="12">
    <source>
        <dbReference type="RefSeq" id="XP_030988273.1"/>
    </source>
</evidence>
<name>A0A6P8BLU6_PYRGI</name>
<protein>
    <recommendedName>
        <fullName evidence="10">Copper acquisition factor BIM1-like domain-containing protein</fullName>
    </recommendedName>
</protein>
<organism evidence="11 12">
    <name type="scientific">Pyricularia grisea</name>
    <name type="common">Crabgrass-specific blast fungus</name>
    <name type="synonym">Magnaporthe grisea</name>
    <dbReference type="NCBI Taxonomy" id="148305"/>
    <lineage>
        <taxon>Eukaryota</taxon>
        <taxon>Fungi</taxon>
        <taxon>Dikarya</taxon>
        <taxon>Ascomycota</taxon>
        <taxon>Pezizomycotina</taxon>
        <taxon>Sordariomycetes</taxon>
        <taxon>Sordariomycetidae</taxon>
        <taxon>Magnaporthales</taxon>
        <taxon>Pyriculariaceae</taxon>
        <taxon>Pyricularia</taxon>
    </lineage>
</organism>
<dbReference type="InterPro" id="IPR046530">
    <property type="entry name" value="BIM1-like_dom"/>
</dbReference>
<proteinExistence type="predicted"/>
<evidence type="ECO:0000256" key="1">
    <source>
        <dbReference type="ARBA" id="ARBA00004609"/>
    </source>
</evidence>
<evidence type="ECO:0000259" key="10">
    <source>
        <dbReference type="Pfam" id="PF20238"/>
    </source>
</evidence>
<dbReference type="PANTHER" id="PTHR34992:SF5">
    <property type="entry name" value="ANCHORED PROTEIN, PUTATIVE (AFU_ORTHOLOGUE AFUA_6G02800)-RELATED"/>
    <property type="match status" value="1"/>
</dbReference>
<evidence type="ECO:0000256" key="7">
    <source>
        <dbReference type="ARBA" id="ARBA00023288"/>
    </source>
</evidence>
<dbReference type="KEGG" id="pgri:PgNI_00672"/>
<reference evidence="12" key="2">
    <citation type="submission" date="2019-10" db="EMBL/GenBank/DDBJ databases">
        <authorList>
            <consortium name="NCBI Genome Project"/>
        </authorList>
    </citation>
    <scope>NUCLEOTIDE SEQUENCE</scope>
    <source>
        <strain evidence="12">NI907</strain>
    </source>
</reference>
<dbReference type="CDD" id="cd12087">
    <property type="entry name" value="TM_EGFR-like"/>
    <property type="match status" value="1"/>
</dbReference>
<feature type="domain" description="Copper acquisition factor BIM1-like" evidence="10">
    <location>
        <begin position="36"/>
        <end position="184"/>
    </location>
</feature>
<evidence type="ECO:0000256" key="3">
    <source>
        <dbReference type="ARBA" id="ARBA00022622"/>
    </source>
</evidence>
<feature type="signal peptide" evidence="9">
    <location>
        <begin position="1"/>
        <end position="17"/>
    </location>
</feature>
<dbReference type="GO" id="GO:0098552">
    <property type="term" value="C:side of membrane"/>
    <property type="evidence" value="ECO:0007669"/>
    <property type="project" value="UniProtKB-KW"/>
</dbReference>
<evidence type="ECO:0000313" key="11">
    <source>
        <dbReference type="Proteomes" id="UP000515153"/>
    </source>
</evidence>